<proteinExistence type="predicted"/>
<keyword evidence="1" id="KW-1133">Transmembrane helix</keyword>
<feature type="transmembrane region" description="Helical" evidence="1">
    <location>
        <begin position="314"/>
        <end position="333"/>
    </location>
</feature>
<reference evidence="2" key="1">
    <citation type="submission" date="2021-03" db="EMBL/GenBank/DDBJ databases">
        <title>Leucobacter chromiisoli sp. nov., isolated from chromium-containing soil of chemical plant.</title>
        <authorList>
            <person name="Xu Z."/>
        </authorList>
    </citation>
    <scope>NUCLEOTIDE SEQUENCE</scope>
    <source>
        <strain evidence="2">K 70/01</strain>
    </source>
</reference>
<accession>A0A939QMS0</accession>
<keyword evidence="3" id="KW-1185">Reference proteome</keyword>
<keyword evidence="1" id="KW-0812">Transmembrane</keyword>
<protein>
    <submittedName>
        <fullName evidence="2">Uncharacterized protein</fullName>
    </submittedName>
</protein>
<dbReference type="RefSeq" id="WP_208239659.1">
    <property type="nucleotide sequence ID" value="NZ_BAAAQU010000002.1"/>
</dbReference>
<evidence type="ECO:0000313" key="3">
    <source>
        <dbReference type="Proteomes" id="UP000668403"/>
    </source>
</evidence>
<organism evidence="2 3">
    <name type="scientific">Leucobacter tardus</name>
    <dbReference type="NCBI Taxonomy" id="501483"/>
    <lineage>
        <taxon>Bacteria</taxon>
        <taxon>Bacillati</taxon>
        <taxon>Actinomycetota</taxon>
        <taxon>Actinomycetes</taxon>
        <taxon>Micrococcales</taxon>
        <taxon>Microbacteriaceae</taxon>
        <taxon>Leucobacter</taxon>
    </lineage>
</organism>
<feature type="transmembrane region" description="Helical" evidence="1">
    <location>
        <begin position="191"/>
        <end position="214"/>
    </location>
</feature>
<keyword evidence="1" id="KW-0472">Membrane</keyword>
<feature type="transmembrane region" description="Helical" evidence="1">
    <location>
        <begin position="226"/>
        <end position="243"/>
    </location>
</feature>
<name>A0A939QMS0_9MICO</name>
<comment type="caution">
    <text evidence="2">The sequence shown here is derived from an EMBL/GenBank/DDBJ whole genome shotgun (WGS) entry which is preliminary data.</text>
</comment>
<feature type="transmembrane region" description="Helical" evidence="1">
    <location>
        <begin position="264"/>
        <end position="294"/>
    </location>
</feature>
<dbReference type="EMBL" id="JAGFBF010000005">
    <property type="protein sequence ID" value="MBO2990564.1"/>
    <property type="molecule type" value="Genomic_DNA"/>
</dbReference>
<gene>
    <name evidence="2" type="ORF">J4H85_11220</name>
</gene>
<dbReference type="AlphaFoldDB" id="A0A939QMS0"/>
<evidence type="ECO:0000313" key="2">
    <source>
        <dbReference type="EMBL" id="MBO2990564.1"/>
    </source>
</evidence>
<evidence type="ECO:0000256" key="1">
    <source>
        <dbReference type="SAM" id="Phobius"/>
    </source>
</evidence>
<dbReference type="Proteomes" id="UP000668403">
    <property type="component" value="Unassembled WGS sequence"/>
</dbReference>
<sequence>MSAPSASVGLMVDPGLSRRTALAIANDLRHDLEQHIDAATNWSIDVSDETLPLTADGDIALMDRAAELRERHEGDYIVYLTELPRYQRRKPLLCEVSDAQAAALVSLTSLGALGLRRKTRGVLLAVIETMVGGLDRIDLGEQVRSTVRVRGAKQVNTRTRNDTVDVILTGAGSQMRLLSGMVRSNRPGSMLPAMSAAVTAAVATGAFGISYGSIWNLSEALSPTRHLMIGAVVMCALSSWLIYRNGLWNRASARMHPWRSGLDNITTIIMVTTSVVLMYLLVATVLFCVSLAVIDASYLEAEIGRTVSLADYAWLSWLSASLGAMAGALGSNFDSNEQIRAATFSKREWERRKLDRDAWPNAD</sequence>